<evidence type="ECO:0008006" key="4">
    <source>
        <dbReference type="Google" id="ProtNLM"/>
    </source>
</evidence>
<feature type="compositionally biased region" description="Polar residues" evidence="1">
    <location>
        <begin position="72"/>
        <end position="85"/>
    </location>
</feature>
<evidence type="ECO:0000313" key="3">
    <source>
        <dbReference type="Proteomes" id="UP001501455"/>
    </source>
</evidence>
<reference evidence="3" key="1">
    <citation type="journal article" date="2019" name="Int. J. Syst. Evol. Microbiol.">
        <title>The Global Catalogue of Microorganisms (GCM) 10K type strain sequencing project: providing services to taxonomists for standard genome sequencing and annotation.</title>
        <authorList>
            <consortium name="The Broad Institute Genomics Platform"/>
            <consortium name="The Broad Institute Genome Sequencing Center for Infectious Disease"/>
            <person name="Wu L."/>
            <person name="Ma J."/>
        </authorList>
    </citation>
    <scope>NUCLEOTIDE SEQUENCE [LARGE SCALE GENOMIC DNA]</scope>
    <source>
        <strain evidence="3">JCM 4816</strain>
    </source>
</reference>
<proteinExistence type="predicted"/>
<comment type="caution">
    <text evidence="2">The sequence shown here is derived from an EMBL/GenBank/DDBJ whole genome shotgun (WGS) entry which is preliminary data.</text>
</comment>
<protein>
    <recommendedName>
        <fullName evidence="4">Tetratricopeptide repeat protein</fullName>
    </recommendedName>
</protein>
<dbReference type="Proteomes" id="UP001501455">
    <property type="component" value="Unassembled WGS sequence"/>
</dbReference>
<keyword evidence="3" id="KW-1185">Reference proteome</keyword>
<name>A0ABP6UFJ9_9ACTN</name>
<dbReference type="EMBL" id="BAAAXF010000091">
    <property type="protein sequence ID" value="GAA3506538.1"/>
    <property type="molecule type" value="Genomic_DNA"/>
</dbReference>
<organism evidence="2 3">
    <name type="scientific">Streptomyces prasinosporus</name>
    <dbReference type="NCBI Taxonomy" id="68256"/>
    <lineage>
        <taxon>Bacteria</taxon>
        <taxon>Bacillati</taxon>
        <taxon>Actinomycetota</taxon>
        <taxon>Actinomycetes</taxon>
        <taxon>Kitasatosporales</taxon>
        <taxon>Streptomycetaceae</taxon>
        <taxon>Streptomyces</taxon>
        <taxon>Streptomyces albogriseolus group</taxon>
    </lineage>
</organism>
<dbReference type="SUPFAM" id="SSF48452">
    <property type="entry name" value="TPR-like"/>
    <property type="match status" value="1"/>
</dbReference>
<sequence length="85" mass="9360">MQEYAGRPEESLRTCREAVEWARRAEDTRLQAALHLRLADSYARLGDPASAALHREHGRAHAGRGGPRRATPSRNMTLTPAKSAA</sequence>
<dbReference type="InterPro" id="IPR011990">
    <property type="entry name" value="TPR-like_helical_dom_sf"/>
</dbReference>
<evidence type="ECO:0000313" key="2">
    <source>
        <dbReference type="EMBL" id="GAA3506538.1"/>
    </source>
</evidence>
<feature type="region of interest" description="Disordered" evidence="1">
    <location>
        <begin position="49"/>
        <end position="85"/>
    </location>
</feature>
<evidence type="ECO:0000256" key="1">
    <source>
        <dbReference type="SAM" id="MobiDB-lite"/>
    </source>
</evidence>
<gene>
    <name evidence="2" type="ORF">GCM10019016_136530</name>
</gene>
<accession>A0ABP6UFJ9</accession>